<dbReference type="SUPFAM" id="SSF52374">
    <property type="entry name" value="Nucleotidylyl transferase"/>
    <property type="match status" value="1"/>
</dbReference>
<feature type="domain" description="Methionyl/Valyl/Leucyl/Isoleucyl-tRNA synthetase anticodon-binding" evidence="14">
    <location>
        <begin position="713"/>
        <end position="859"/>
    </location>
</feature>
<keyword evidence="8 11" id="KW-0030">Aminoacyl-tRNA synthetase</keyword>
<dbReference type="InterPro" id="IPR009080">
    <property type="entry name" value="tRNAsynth_Ia_anticodon-bd"/>
</dbReference>
<dbReference type="Gene3D" id="1.10.287.380">
    <property type="entry name" value="Valyl-tRNA synthetase, C-terminal domain"/>
    <property type="match status" value="1"/>
</dbReference>
<dbReference type="Pfam" id="PF00133">
    <property type="entry name" value="tRNA-synt_1"/>
    <property type="match status" value="1"/>
</dbReference>
<evidence type="ECO:0000259" key="14">
    <source>
        <dbReference type="Pfam" id="PF08264"/>
    </source>
</evidence>
<gene>
    <name evidence="17" type="primary">LOC112289825</name>
    <name evidence="16" type="ORF">PHYPA_016238</name>
</gene>
<comment type="catalytic activity">
    <reaction evidence="10">
        <text>tRNA(Val) + L-valine + ATP = L-valyl-tRNA(Val) + AMP + diphosphate</text>
        <dbReference type="Rhea" id="RHEA:10704"/>
        <dbReference type="Rhea" id="RHEA-COMP:9672"/>
        <dbReference type="Rhea" id="RHEA-COMP:9708"/>
        <dbReference type="ChEBI" id="CHEBI:30616"/>
        <dbReference type="ChEBI" id="CHEBI:33019"/>
        <dbReference type="ChEBI" id="CHEBI:57762"/>
        <dbReference type="ChEBI" id="CHEBI:78442"/>
        <dbReference type="ChEBI" id="CHEBI:78537"/>
        <dbReference type="ChEBI" id="CHEBI:456215"/>
        <dbReference type="EC" id="6.1.1.9"/>
    </reaction>
</comment>
<evidence type="ECO:0000256" key="10">
    <source>
        <dbReference type="ARBA" id="ARBA00047552"/>
    </source>
</evidence>
<dbReference type="GO" id="GO:0002161">
    <property type="term" value="F:aminoacyl-tRNA deacylase activity"/>
    <property type="evidence" value="ECO:0007669"/>
    <property type="project" value="InterPro"/>
</dbReference>
<dbReference type="FunFam" id="1.10.287.380:FF:000001">
    <property type="entry name" value="Valine--tRNA ligase"/>
    <property type="match status" value="1"/>
</dbReference>
<evidence type="ECO:0000259" key="13">
    <source>
        <dbReference type="Pfam" id="PF00133"/>
    </source>
</evidence>
<dbReference type="FunCoup" id="A0A2K1JQP0">
    <property type="interactions" value="945"/>
</dbReference>
<evidence type="ECO:0000259" key="15">
    <source>
        <dbReference type="Pfam" id="PF10458"/>
    </source>
</evidence>
<feature type="domain" description="Valyl-tRNA synthetase tRNA-binding arm" evidence="15">
    <location>
        <begin position="922"/>
        <end position="986"/>
    </location>
</feature>
<keyword evidence="3 11" id="KW-0436">Ligase</keyword>
<dbReference type="Pfam" id="PF08264">
    <property type="entry name" value="Anticodon_1"/>
    <property type="match status" value="1"/>
</dbReference>
<reference evidence="16 18" key="1">
    <citation type="journal article" date="2008" name="Science">
        <title>The Physcomitrella genome reveals evolutionary insights into the conquest of land by plants.</title>
        <authorList>
            <person name="Rensing S."/>
            <person name="Lang D."/>
            <person name="Zimmer A."/>
            <person name="Terry A."/>
            <person name="Salamov A."/>
            <person name="Shapiro H."/>
            <person name="Nishiyama T."/>
            <person name="Perroud P.-F."/>
            <person name="Lindquist E."/>
            <person name="Kamisugi Y."/>
            <person name="Tanahashi T."/>
            <person name="Sakakibara K."/>
            <person name="Fujita T."/>
            <person name="Oishi K."/>
            <person name="Shin-I T."/>
            <person name="Kuroki Y."/>
            <person name="Toyoda A."/>
            <person name="Suzuki Y."/>
            <person name="Hashimoto A."/>
            <person name="Yamaguchi K."/>
            <person name="Sugano A."/>
            <person name="Kohara Y."/>
            <person name="Fujiyama A."/>
            <person name="Anterola A."/>
            <person name="Aoki S."/>
            <person name="Ashton N."/>
            <person name="Barbazuk W.B."/>
            <person name="Barker E."/>
            <person name="Bennetzen J."/>
            <person name="Bezanilla M."/>
            <person name="Blankenship R."/>
            <person name="Cho S.H."/>
            <person name="Dutcher S."/>
            <person name="Estelle M."/>
            <person name="Fawcett J.A."/>
            <person name="Gundlach H."/>
            <person name="Hanada K."/>
            <person name="Heyl A."/>
            <person name="Hicks K.A."/>
            <person name="Hugh J."/>
            <person name="Lohr M."/>
            <person name="Mayer K."/>
            <person name="Melkozernov A."/>
            <person name="Murata T."/>
            <person name="Nelson D."/>
            <person name="Pils B."/>
            <person name="Prigge M."/>
            <person name="Reiss B."/>
            <person name="Renner T."/>
            <person name="Rombauts S."/>
            <person name="Rushton P."/>
            <person name="Sanderfoot A."/>
            <person name="Schween G."/>
            <person name="Shiu S.-H."/>
            <person name="Stueber K."/>
            <person name="Theodoulou F.L."/>
            <person name="Tu H."/>
            <person name="Van de Peer Y."/>
            <person name="Verrier P.J."/>
            <person name="Waters E."/>
            <person name="Wood A."/>
            <person name="Yang L."/>
            <person name="Cove D."/>
            <person name="Cuming A."/>
            <person name="Hasebe M."/>
            <person name="Lucas S."/>
            <person name="Mishler D.B."/>
            <person name="Reski R."/>
            <person name="Grigoriev I."/>
            <person name="Quatrano R.S."/>
            <person name="Boore J.L."/>
        </authorList>
    </citation>
    <scope>NUCLEOTIDE SEQUENCE [LARGE SCALE GENOMIC DNA]</scope>
    <source>
        <strain evidence="17 18">cv. Gransden 2004</strain>
    </source>
</reference>
<dbReference type="FunFam" id="3.90.740.10:FF:000015">
    <property type="entry name" value="Valine--tRNA ligase"/>
    <property type="match status" value="1"/>
</dbReference>
<keyword evidence="18" id="KW-1185">Reference proteome</keyword>
<accession>A0A2K1JQP0</accession>
<dbReference type="HAMAP" id="MF_02004">
    <property type="entry name" value="Val_tRNA_synth_type1"/>
    <property type="match status" value="1"/>
</dbReference>
<feature type="domain" description="Aminoacyl-tRNA synthetase class Ia" evidence="13">
    <location>
        <begin position="100"/>
        <end position="658"/>
    </location>
</feature>
<evidence type="ECO:0000256" key="8">
    <source>
        <dbReference type="ARBA" id="ARBA00023146"/>
    </source>
</evidence>
<dbReference type="Gene3D" id="3.40.50.620">
    <property type="entry name" value="HUPs"/>
    <property type="match status" value="2"/>
</dbReference>
<comment type="similarity">
    <text evidence="1 11">Belongs to the class-I aminoacyl-tRNA synthetase family.</text>
</comment>
<dbReference type="EMBL" id="ABEU02000012">
    <property type="protein sequence ID" value="PNR43855.1"/>
    <property type="molecule type" value="Genomic_DNA"/>
</dbReference>
<evidence type="ECO:0000256" key="9">
    <source>
        <dbReference type="ARBA" id="ARBA00029936"/>
    </source>
</evidence>
<dbReference type="PANTHER" id="PTHR11946">
    <property type="entry name" value="VALYL-TRNA SYNTHETASES"/>
    <property type="match status" value="1"/>
</dbReference>
<dbReference type="GO" id="GO:0048608">
    <property type="term" value="P:reproductive structure development"/>
    <property type="evidence" value="ECO:0007669"/>
    <property type="project" value="UniProtKB-ARBA"/>
</dbReference>
<dbReference type="PROSITE" id="PS00178">
    <property type="entry name" value="AA_TRNA_LIGASE_I"/>
    <property type="match status" value="1"/>
</dbReference>
<dbReference type="FunFam" id="1.10.730.10:FF:000014">
    <property type="entry name" value="Valine--tRNA ligase"/>
    <property type="match status" value="1"/>
</dbReference>
<dbReference type="FunFam" id="3.40.50.620:FF:000126">
    <property type="entry name" value="Valine--tRNA ligase chloroplastic/mitochondrial 2"/>
    <property type="match status" value="1"/>
</dbReference>
<evidence type="ECO:0000256" key="1">
    <source>
        <dbReference type="ARBA" id="ARBA00005594"/>
    </source>
</evidence>
<keyword evidence="5 11" id="KW-0067">ATP-binding</keyword>
<dbReference type="OrthoDB" id="629407at2759"/>
<dbReference type="InterPro" id="IPR033705">
    <property type="entry name" value="Anticodon_Ia_Val"/>
</dbReference>
<dbReference type="InterPro" id="IPR009008">
    <property type="entry name" value="Val/Leu/Ile-tRNA-synth_edit"/>
</dbReference>
<dbReference type="EnsemblPlants" id="Pp3c12_13790V3.1">
    <property type="protein sequence ID" value="Pp3c12_13790V3.1"/>
    <property type="gene ID" value="Pp3c12_13790"/>
</dbReference>
<dbReference type="NCBIfam" id="TIGR00422">
    <property type="entry name" value="valS"/>
    <property type="match status" value="1"/>
</dbReference>
<dbReference type="InterPro" id="IPR001412">
    <property type="entry name" value="aa-tRNA-synth_I_CS"/>
</dbReference>
<dbReference type="KEGG" id="ppp:112289825"/>
<keyword evidence="7 12" id="KW-0175">Coiled coil</keyword>
<dbReference type="STRING" id="3218.A0A2K1JQP0"/>
<organism evidence="16">
    <name type="scientific">Physcomitrium patens</name>
    <name type="common">Spreading-leaved earth moss</name>
    <name type="synonym">Physcomitrella patens</name>
    <dbReference type="NCBI Taxonomy" id="3218"/>
    <lineage>
        <taxon>Eukaryota</taxon>
        <taxon>Viridiplantae</taxon>
        <taxon>Streptophyta</taxon>
        <taxon>Embryophyta</taxon>
        <taxon>Bryophyta</taxon>
        <taxon>Bryophytina</taxon>
        <taxon>Bryopsida</taxon>
        <taxon>Funariidae</taxon>
        <taxon>Funariales</taxon>
        <taxon>Funariaceae</taxon>
        <taxon>Physcomitrium</taxon>
    </lineage>
</organism>
<dbReference type="CDD" id="cd07962">
    <property type="entry name" value="Anticodon_Ia_Val"/>
    <property type="match status" value="1"/>
</dbReference>
<dbReference type="AlphaFoldDB" id="A0A2K1JQP0"/>
<dbReference type="InterPro" id="IPR037118">
    <property type="entry name" value="Val-tRNA_synth_C_sf"/>
</dbReference>
<dbReference type="RefSeq" id="XP_024391223.1">
    <property type="nucleotide sequence ID" value="XM_024535455.2"/>
</dbReference>
<dbReference type="InterPro" id="IPR013155">
    <property type="entry name" value="M/V/L/I-tRNA-synth_anticd-bd"/>
</dbReference>
<evidence type="ECO:0000256" key="2">
    <source>
        <dbReference type="ARBA" id="ARBA00013169"/>
    </source>
</evidence>
<evidence type="ECO:0000256" key="12">
    <source>
        <dbReference type="SAM" id="Coils"/>
    </source>
</evidence>
<dbReference type="GeneID" id="112289825"/>
<dbReference type="Gramene" id="Pp3c12_13790V3.1">
    <property type="protein sequence ID" value="Pp3c12_13790V3.1"/>
    <property type="gene ID" value="Pp3c12_13790"/>
</dbReference>
<dbReference type="Proteomes" id="UP000006727">
    <property type="component" value="Chromosome 12"/>
</dbReference>
<dbReference type="PANTHER" id="PTHR11946:SF93">
    <property type="entry name" value="VALINE--TRNA LIGASE, CHLOROPLASTIC_MITOCHONDRIAL 2"/>
    <property type="match status" value="1"/>
</dbReference>
<dbReference type="GO" id="GO:0004832">
    <property type="term" value="F:valine-tRNA ligase activity"/>
    <property type="evidence" value="ECO:0000318"/>
    <property type="project" value="GO_Central"/>
</dbReference>
<keyword evidence="4 11" id="KW-0547">Nucleotide-binding</keyword>
<dbReference type="GO" id="GO:0005524">
    <property type="term" value="F:ATP binding"/>
    <property type="evidence" value="ECO:0007669"/>
    <property type="project" value="UniProtKB-KW"/>
</dbReference>
<evidence type="ECO:0000256" key="5">
    <source>
        <dbReference type="ARBA" id="ARBA00022840"/>
    </source>
</evidence>
<reference evidence="17" key="3">
    <citation type="submission" date="2020-12" db="UniProtKB">
        <authorList>
            <consortium name="EnsemblPlants"/>
        </authorList>
    </citation>
    <scope>IDENTIFICATION</scope>
</reference>
<dbReference type="SUPFAM" id="SSF47323">
    <property type="entry name" value="Anticodon-binding domain of a subclass of class I aminoacyl-tRNA synthetases"/>
    <property type="match status" value="1"/>
</dbReference>
<dbReference type="InterPro" id="IPR019499">
    <property type="entry name" value="Val-tRNA_synth_tRNA-bd"/>
</dbReference>
<sequence>MASFSSSLLWTTRLPLHCPPLSSSHNSLLLLRFRAPSARLGRLPAAGWRIGGSRERSGCNGNFSRCFSTGRPTFRVSASSENLPPMELGKNFDFASEERLYNWWESQGYFKPDATAAGEPFVIPMPPPNVTGALHMGHAMFVTLEDIMARFWRMRGRPTLWMPGTDHAGIATQLVVEKMLTAQGIKRTELGREAFVERVWEWKEKYGGTITNQMRRLGASCDWSREHFTLDDQLSAAVLEAFCRLHEKGLIYRGSYMVNWSPHLQTAVSDLEVEYSEEPGKLYYFKYPVAGGSSEDYLPVATTRPETLLGDTAVAVNPEDERYQKYIGKMAVVPLSGGREVPIIADEYVDKDFGTGALKITPGHDPNDYAIGKKLGLPFINIFNKDATLNENAGAYCGMDRFEARTKLWEDLEKSGLAIKAEPYTLRVPRSQRGGEVVEPLVSKQWFVIMQPLADKALKALEDGELRIIPDRFEKIYNFWLSNIKDWCVSRQLWWGHRIPVWYVEGSDESDYIVARSEEDAYKAARAKHGEDVKLTQESDVLDTWFSSGLWPFSTLGWPNTSADDYQRFYPTAVLETGHDILFFWVARMIMMGIEFTGKLPFSTVYLHGLVRDAQGRKMSKSLGNVIDPLDTIEEYGTDALRFTLATGTTPGQDVNLSMERLTSNKAFTNKLWNAGKFILLNLPPTSDTSAWEHIREHEFDTEAGVASLPLSERWVVSKLHELVDSVTTDYEKYFFNEAGRAIYDFFWSDFADWYIEASKTRLYKNEDVTSLSRTRAVLSYVFETVLRLLHPFMPFVTEELWQGMPHEGVALIVSSWPNRGRPKDLKALQDFDSLQSLVRSIRNARAEYSVEPAKRISAFIVASSANQTFIEEEKAVLVMLSRLDPDSVNVVSSPPGNADQAVHLVIAEGLEAYLPLADLVDIGKEVERLKKQAAKLQTDYDSSMKRLSSSKFVEKAPAAVVQGVREQAKEAQEKLNIINSRLELLNSMAVSSSQ</sequence>
<evidence type="ECO:0000256" key="3">
    <source>
        <dbReference type="ARBA" id="ARBA00022598"/>
    </source>
</evidence>
<dbReference type="OMA" id="RQWYIRN"/>
<dbReference type="Gene3D" id="1.10.730.10">
    <property type="entry name" value="Isoleucyl-tRNA Synthetase, Domain 1"/>
    <property type="match status" value="1"/>
</dbReference>
<dbReference type="SUPFAM" id="SSF50677">
    <property type="entry name" value="ValRS/IleRS/LeuRS editing domain"/>
    <property type="match status" value="1"/>
</dbReference>
<dbReference type="EnsemblPlants" id="Pp3c12_13790V3.2">
    <property type="protein sequence ID" value="Pp3c12_13790V3.2"/>
    <property type="gene ID" value="Pp3c12_13790"/>
</dbReference>
<dbReference type="Gramene" id="Pp3c12_13790V3.2">
    <property type="protein sequence ID" value="Pp3c12_13790V3.2"/>
    <property type="gene ID" value="Pp3c12_13790"/>
</dbReference>
<proteinExistence type="inferred from homology"/>
<reference evidence="16 18" key="2">
    <citation type="journal article" date="2018" name="Plant J.">
        <title>The Physcomitrella patens chromosome-scale assembly reveals moss genome structure and evolution.</title>
        <authorList>
            <person name="Lang D."/>
            <person name="Ullrich K.K."/>
            <person name="Murat F."/>
            <person name="Fuchs J."/>
            <person name="Jenkins J."/>
            <person name="Haas F.B."/>
            <person name="Piednoel M."/>
            <person name="Gundlach H."/>
            <person name="Van Bel M."/>
            <person name="Meyberg R."/>
            <person name="Vives C."/>
            <person name="Morata J."/>
            <person name="Symeonidi A."/>
            <person name="Hiss M."/>
            <person name="Muchero W."/>
            <person name="Kamisugi Y."/>
            <person name="Saleh O."/>
            <person name="Blanc G."/>
            <person name="Decker E.L."/>
            <person name="van Gessel N."/>
            <person name="Grimwood J."/>
            <person name="Hayes R.D."/>
            <person name="Graham S.W."/>
            <person name="Gunter L.E."/>
            <person name="McDaniel S.F."/>
            <person name="Hoernstein S.N.W."/>
            <person name="Larsson A."/>
            <person name="Li F.W."/>
            <person name="Perroud P.F."/>
            <person name="Phillips J."/>
            <person name="Ranjan P."/>
            <person name="Rokshar D.S."/>
            <person name="Rothfels C.J."/>
            <person name="Schneider L."/>
            <person name="Shu S."/>
            <person name="Stevenson D.W."/>
            <person name="Thummler F."/>
            <person name="Tillich M."/>
            <person name="Villarreal Aguilar J.C."/>
            <person name="Widiez T."/>
            <person name="Wong G.K."/>
            <person name="Wymore A."/>
            <person name="Zhang Y."/>
            <person name="Zimmer A.D."/>
            <person name="Quatrano R.S."/>
            <person name="Mayer K.F.X."/>
            <person name="Goodstein D."/>
            <person name="Casacuberta J.M."/>
            <person name="Vandepoele K."/>
            <person name="Reski R."/>
            <person name="Cuming A.C."/>
            <person name="Tuskan G.A."/>
            <person name="Maumus F."/>
            <person name="Salse J."/>
            <person name="Schmutz J."/>
            <person name="Rensing S.A."/>
        </authorList>
    </citation>
    <scope>NUCLEOTIDE SEQUENCE [LARGE SCALE GENOMIC DNA]</scope>
    <source>
        <strain evidence="17 18">cv. Gransden 2004</strain>
    </source>
</reference>
<dbReference type="Pfam" id="PF10458">
    <property type="entry name" value="Val_tRNA-synt_C"/>
    <property type="match status" value="1"/>
</dbReference>
<dbReference type="EC" id="6.1.1.9" evidence="2"/>
<keyword evidence="6 11" id="KW-0648">Protein biosynthesis</keyword>
<dbReference type="InterPro" id="IPR010978">
    <property type="entry name" value="tRNA-bd_arm"/>
</dbReference>
<dbReference type="InterPro" id="IPR002300">
    <property type="entry name" value="aa-tRNA-synth_Ia"/>
</dbReference>
<dbReference type="InterPro" id="IPR014729">
    <property type="entry name" value="Rossmann-like_a/b/a_fold"/>
</dbReference>
<dbReference type="InterPro" id="IPR002303">
    <property type="entry name" value="Valyl-tRNA_ligase"/>
</dbReference>
<evidence type="ECO:0000256" key="11">
    <source>
        <dbReference type="RuleBase" id="RU363035"/>
    </source>
</evidence>
<dbReference type="GO" id="GO:0006438">
    <property type="term" value="P:valyl-tRNA aminoacylation"/>
    <property type="evidence" value="ECO:0000318"/>
    <property type="project" value="GO_Central"/>
</dbReference>
<name>A0A2K1JQP0_PHYPA</name>
<dbReference type="NCBIfam" id="NF004349">
    <property type="entry name" value="PRK05729.1"/>
    <property type="match status" value="1"/>
</dbReference>
<dbReference type="SUPFAM" id="SSF46589">
    <property type="entry name" value="tRNA-binding arm"/>
    <property type="match status" value="1"/>
</dbReference>
<evidence type="ECO:0000313" key="17">
    <source>
        <dbReference type="EnsemblPlants" id="Pp3c12_13790V3.1"/>
    </source>
</evidence>
<feature type="coiled-coil region" evidence="12">
    <location>
        <begin position="920"/>
        <end position="989"/>
    </location>
</feature>
<dbReference type="FunFam" id="3.40.50.620:FF:000020">
    <property type="entry name" value="Valine--tRNA ligase, mitochondrial"/>
    <property type="match status" value="1"/>
</dbReference>
<dbReference type="CDD" id="cd00817">
    <property type="entry name" value="ValRS_core"/>
    <property type="match status" value="1"/>
</dbReference>
<dbReference type="PaxDb" id="3218-PP1S70_257V6.1"/>
<dbReference type="Gene3D" id="3.90.740.10">
    <property type="entry name" value="Valyl/Leucyl/Isoleucyl-tRNA synthetase, editing domain"/>
    <property type="match status" value="1"/>
</dbReference>
<evidence type="ECO:0000256" key="7">
    <source>
        <dbReference type="ARBA" id="ARBA00023054"/>
    </source>
</evidence>
<dbReference type="GO" id="GO:0005829">
    <property type="term" value="C:cytosol"/>
    <property type="evidence" value="ECO:0000318"/>
    <property type="project" value="GO_Central"/>
</dbReference>
<protein>
    <recommendedName>
        <fullName evidence="2">valine--tRNA ligase</fullName>
        <ecNumber evidence="2">6.1.1.9</ecNumber>
    </recommendedName>
    <alternativeName>
        <fullName evidence="9">Valyl-tRNA synthetase</fullName>
    </alternativeName>
</protein>
<dbReference type="PRINTS" id="PR00986">
    <property type="entry name" value="TRNASYNTHVAL"/>
</dbReference>
<evidence type="ECO:0000256" key="4">
    <source>
        <dbReference type="ARBA" id="ARBA00022741"/>
    </source>
</evidence>
<evidence type="ECO:0000313" key="16">
    <source>
        <dbReference type="EMBL" id="PNR43855.1"/>
    </source>
</evidence>
<evidence type="ECO:0000256" key="6">
    <source>
        <dbReference type="ARBA" id="ARBA00022917"/>
    </source>
</evidence>
<dbReference type="GO" id="GO:0009791">
    <property type="term" value="P:post-embryonic development"/>
    <property type="evidence" value="ECO:0007669"/>
    <property type="project" value="UniProtKB-ARBA"/>
</dbReference>
<evidence type="ECO:0000313" key="18">
    <source>
        <dbReference type="Proteomes" id="UP000006727"/>
    </source>
</evidence>